<comment type="caution">
    <text evidence="3">The sequence shown here is derived from an EMBL/GenBank/DDBJ whole genome shotgun (WGS) entry which is preliminary data.</text>
</comment>
<feature type="domain" description="Reverse transcriptase/retrotransposon-derived protein RNase H-like" evidence="2">
    <location>
        <begin position="51"/>
        <end position="140"/>
    </location>
</feature>
<dbReference type="InterPro" id="IPR043128">
    <property type="entry name" value="Rev_trsase/Diguanyl_cyclase"/>
</dbReference>
<dbReference type="PANTHER" id="PTHR37984:SF5">
    <property type="entry name" value="PROTEIN NYNRIN-LIKE"/>
    <property type="match status" value="1"/>
</dbReference>
<evidence type="ECO:0000313" key="3">
    <source>
        <dbReference type="EMBL" id="GJT75871.1"/>
    </source>
</evidence>
<dbReference type="Pfam" id="PF17919">
    <property type="entry name" value="RT_RNaseH_2"/>
    <property type="match status" value="1"/>
</dbReference>
<reference evidence="3" key="1">
    <citation type="journal article" date="2022" name="Int. J. Mol. Sci.">
        <title>Draft Genome of Tanacetum Coccineum: Genomic Comparison of Closely Related Tanacetum-Family Plants.</title>
        <authorList>
            <person name="Yamashiro T."/>
            <person name="Shiraishi A."/>
            <person name="Nakayama K."/>
            <person name="Satake H."/>
        </authorList>
    </citation>
    <scope>NUCLEOTIDE SEQUENCE</scope>
</reference>
<organism evidence="3 4">
    <name type="scientific">Tanacetum coccineum</name>
    <dbReference type="NCBI Taxonomy" id="301880"/>
    <lineage>
        <taxon>Eukaryota</taxon>
        <taxon>Viridiplantae</taxon>
        <taxon>Streptophyta</taxon>
        <taxon>Embryophyta</taxon>
        <taxon>Tracheophyta</taxon>
        <taxon>Spermatophyta</taxon>
        <taxon>Magnoliopsida</taxon>
        <taxon>eudicotyledons</taxon>
        <taxon>Gunneridae</taxon>
        <taxon>Pentapetalae</taxon>
        <taxon>asterids</taxon>
        <taxon>campanulids</taxon>
        <taxon>Asterales</taxon>
        <taxon>Asteraceae</taxon>
        <taxon>Asteroideae</taxon>
        <taxon>Anthemideae</taxon>
        <taxon>Anthemidinae</taxon>
        <taxon>Tanacetum</taxon>
    </lineage>
</organism>
<dbReference type="EMBL" id="BQNB010018572">
    <property type="protein sequence ID" value="GJT75871.1"/>
    <property type="molecule type" value="Genomic_DNA"/>
</dbReference>
<dbReference type="InterPro" id="IPR050951">
    <property type="entry name" value="Retrovirus_Pol_polyprotein"/>
</dbReference>
<dbReference type="InterPro" id="IPR041577">
    <property type="entry name" value="RT_RNaseH_2"/>
</dbReference>
<dbReference type="SUPFAM" id="SSF56672">
    <property type="entry name" value="DNA/RNA polymerases"/>
    <property type="match status" value="1"/>
</dbReference>
<evidence type="ECO:0000259" key="2">
    <source>
        <dbReference type="Pfam" id="PF17919"/>
    </source>
</evidence>
<dbReference type="Gene3D" id="3.30.70.270">
    <property type="match status" value="1"/>
</dbReference>
<gene>
    <name evidence="3" type="ORF">Tco_1042596</name>
</gene>
<dbReference type="InterPro" id="IPR043502">
    <property type="entry name" value="DNA/RNA_pol_sf"/>
</dbReference>
<proteinExistence type="predicted"/>
<keyword evidence="4" id="KW-1185">Reference proteome</keyword>
<reference evidence="3" key="2">
    <citation type="submission" date="2022-01" db="EMBL/GenBank/DDBJ databases">
        <authorList>
            <person name="Yamashiro T."/>
            <person name="Shiraishi A."/>
            <person name="Satake H."/>
            <person name="Nakayama K."/>
        </authorList>
    </citation>
    <scope>NUCLEOTIDE SEQUENCE</scope>
</reference>
<name>A0ABQ5GJK4_9ASTR</name>
<keyword evidence="1" id="KW-0511">Multifunctional enzyme</keyword>
<sequence>MDRPVHTTQRHIRGYLGLAGYYRLFIKKFATIATPLSSLLQKAGFQVGELENKAFEDHITRLSEVPILGLPIFEEVFVVEADASDVGIGALLRQKGQPLSYFSQKLGPRIRSAATYQKELFAIFEVVYIWRQYLLGRRFISRTDHRNLKELMQKGWWLSL</sequence>
<dbReference type="PANTHER" id="PTHR37984">
    <property type="entry name" value="PROTEIN CBG26694"/>
    <property type="match status" value="1"/>
</dbReference>
<evidence type="ECO:0000313" key="4">
    <source>
        <dbReference type="Proteomes" id="UP001151760"/>
    </source>
</evidence>
<evidence type="ECO:0000256" key="1">
    <source>
        <dbReference type="ARBA" id="ARBA00023268"/>
    </source>
</evidence>
<dbReference type="Proteomes" id="UP001151760">
    <property type="component" value="Unassembled WGS sequence"/>
</dbReference>
<protein>
    <submittedName>
        <fullName evidence="3">Ty3-gypsy retrotransposon protein</fullName>
    </submittedName>
</protein>
<accession>A0ABQ5GJK4</accession>